<evidence type="ECO:0000256" key="3">
    <source>
        <dbReference type="RuleBase" id="RU361235"/>
    </source>
</evidence>
<dbReference type="EMBL" id="KV875099">
    <property type="protein sequence ID" value="OIW27515.1"/>
    <property type="molecule type" value="Genomic_DNA"/>
</dbReference>
<organism evidence="6 7">
    <name type="scientific">Coniochaeta ligniaria NRRL 30616</name>
    <dbReference type="NCBI Taxonomy" id="1408157"/>
    <lineage>
        <taxon>Eukaryota</taxon>
        <taxon>Fungi</taxon>
        <taxon>Dikarya</taxon>
        <taxon>Ascomycota</taxon>
        <taxon>Pezizomycotina</taxon>
        <taxon>Sordariomycetes</taxon>
        <taxon>Sordariomycetidae</taxon>
        <taxon>Coniochaetales</taxon>
        <taxon>Coniochaetaceae</taxon>
        <taxon>Coniochaeta</taxon>
    </lineage>
</organism>
<dbReference type="PANTHER" id="PTHR11559">
    <property type="entry name" value="CARBOXYLESTERASE"/>
    <property type="match status" value="1"/>
</dbReference>
<dbReference type="STRING" id="1408157.A0A1J7IJP7"/>
<dbReference type="InterPro" id="IPR050309">
    <property type="entry name" value="Type-B_Carboxylest/Lipase"/>
</dbReference>
<dbReference type="EC" id="3.1.1.-" evidence="3"/>
<evidence type="ECO:0000313" key="7">
    <source>
        <dbReference type="Proteomes" id="UP000182658"/>
    </source>
</evidence>
<sequence length="616" mass="65954">MSPPPSTATTATTALTTPPEPLPTTPGGASIKLRQGTYIGATIPANPDTYPKAVDAFLGIPYARSTADENRFRPAVPLPDSTSTFQAAAYGHACLGANSGRPEGEDCLNVNVFRPQSTERVPGEVYGVAKASHRLPVVIYVHGGGFNAGHGGERNMASFVSWAKPDIVAVSFNYRVGAFGFLPSALTAREGLLNLGLKDQQALFAWVQANIAEFGGDPDNVTIMGLSAGAHSIGHHLMYYSRSSSVPFAKAILESGATTARATFYPTHHRHLIQFREFLVAAGIEGVPESSIFPTLRTLPAATILKASKALWNKYEPSVTWPFQPVIDGPNSLSNSSHSNTSVDAVIPDLPLLSWQQGRHLSIPVLTGFNTNEGTLFIPEKANTTADFRSFFSALIPGFSPADLDALEALYPDPVTDASSPYKAVPEGKGAQWTRLDAAYSHYAYICPVLQTAHFLSTYSPSASNPSFSNPVYVYRYAAASRWGTANHGDEAPVVAHDMLNRTAAAARPGLRKVADAMHAAWVNFVVSPAGDPNPVSGQAGGWPAFVSPFGGRGKGEIVVFGEGNDERWTEKGGKSAGTPVGLEALTEWELERCRFWWDRVELSEGVGKRLDRGRL</sequence>
<dbReference type="InterPro" id="IPR019826">
    <property type="entry name" value="Carboxylesterase_B_AS"/>
</dbReference>
<dbReference type="SUPFAM" id="SSF53474">
    <property type="entry name" value="alpha/beta-Hydrolases"/>
    <property type="match status" value="1"/>
</dbReference>
<dbReference type="InterPro" id="IPR002018">
    <property type="entry name" value="CarbesteraseB"/>
</dbReference>
<dbReference type="Proteomes" id="UP000182658">
    <property type="component" value="Unassembled WGS sequence"/>
</dbReference>
<dbReference type="PROSITE" id="PS00122">
    <property type="entry name" value="CARBOXYLESTERASE_B_1"/>
    <property type="match status" value="1"/>
</dbReference>
<keyword evidence="2 3" id="KW-0378">Hydrolase</keyword>
<reference evidence="6 7" key="1">
    <citation type="submission" date="2016-10" db="EMBL/GenBank/DDBJ databases">
        <title>Draft genome sequence of Coniochaeta ligniaria NRRL30616, a lignocellulolytic fungus for bioabatement of inhibitors in plant biomass hydrolysates.</title>
        <authorList>
            <consortium name="DOE Joint Genome Institute"/>
            <person name="Jimenez D.J."/>
            <person name="Hector R.E."/>
            <person name="Riley R."/>
            <person name="Sun H."/>
            <person name="Grigoriev I.V."/>
            <person name="Van Elsas J.D."/>
            <person name="Nichols N.N."/>
        </authorList>
    </citation>
    <scope>NUCLEOTIDE SEQUENCE [LARGE SCALE GENOMIC DNA]</scope>
    <source>
        <strain evidence="6 7">NRRL 30616</strain>
    </source>
</reference>
<accession>A0A1J7IJP7</accession>
<evidence type="ECO:0000256" key="1">
    <source>
        <dbReference type="ARBA" id="ARBA00005964"/>
    </source>
</evidence>
<dbReference type="AlphaFoldDB" id="A0A1J7IJP7"/>
<evidence type="ECO:0000256" key="4">
    <source>
        <dbReference type="SAM" id="MobiDB-lite"/>
    </source>
</evidence>
<dbReference type="OrthoDB" id="408631at2759"/>
<gene>
    <name evidence="6" type="ORF">CONLIGDRAFT_579358</name>
</gene>
<evidence type="ECO:0000256" key="2">
    <source>
        <dbReference type="ARBA" id="ARBA00022801"/>
    </source>
</evidence>
<dbReference type="Pfam" id="PF00135">
    <property type="entry name" value="COesterase"/>
    <property type="match status" value="1"/>
</dbReference>
<keyword evidence="7" id="KW-1185">Reference proteome</keyword>
<dbReference type="InterPro" id="IPR029058">
    <property type="entry name" value="AB_hydrolase_fold"/>
</dbReference>
<comment type="similarity">
    <text evidence="1 3">Belongs to the type-B carboxylesterase/lipase family.</text>
</comment>
<dbReference type="GO" id="GO:0016787">
    <property type="term" value="F:hydrolase activity"/>
    <property type="evidence" value="ECO:0007669"/>
    <property type="project" value="UniProtKB-KW"/>
</dbReference>
<protein>
    <recommendedName>
        <fullName evidence="3">Carboxylic ester hydrolase</fullName>
        <ecNumber evidence="3">3.1.1.-</ecNumber>
    </recommendedName>
</protein>
<dbReference type="InParanoid" id="A0A1J7IJP7"/>
<proteinExistence type="inferred from homology"/>
<feature type="compositionally biased region" description="Low complexity" evidence="4">
    <location>
        <begin position="7"/>
        <end position="17"/>
    </location>
</feature>
<feature type="region of interest" description="Disordered" evidence="4">
    <location>
        <begin position="1"/>
        <end position="31"/>
    </location>
</feature>
<evidence type="ECO:0000313" key="6">
    <source>
        <dbReference type="EMBL" id="OIW27515.1"/>
    </source>
</evidence>
<evidence type="ECO:0000259" key="5">
    <source>
        <dbReference type="Pfam" id="PF00135"/>
    </source>
</evidence>
<dbReference type="Gene3D" id="3.40.50.1820">
    <property type="entry name" value="alpha/beta hydrolase"/>
    <property type="match status" value="1"/>
</dbReference>
<name>A0A1J7IJP7_9PEZI</name>
<feature type="domain" description="Carboxylesterase type B" evidence="5">
    <location>
        <begin position="30"/>
        <end position="546"/>
    </location>
</feature>